<evidence type="ECO:0000313" key="4">
    <source>
        <dbReference type="Proteomes" id="UP000251670"/>
    </source>
</evidence>
<keyword evidence="3" id="KW-1185">Reference proteome</keyword>
<reference evidence="1 3" key="1">
    <citation type="submission" date="2016-10" db="EMBL/GenBank/DDBJ databases">
        <authorList>
            <person name="Varghese N."/>
            <person name="Submissions S."/>
        </authorList>
    </citation>
    <scope>NUCLEOTIDE SEQUENCE [LARGE SCALE GENOMIC DNA]</scope>
    <source>
        <strain evidence="1 3">DSM 19299</strain>
    </source>
</reference>
<evidence type="ECO:0000313" key="3">
    <source>
        <dbReference type="Proteomes" id="UP000199426"/>
    </source>
</evidence>
<dbReference type="RefSeq" id="WP_167356231.1">
    <property type="nucleotide sequence ID" value="NZ_FNEG01000004.1"/>
</dbReference>
<dbReference type="InterPro" id="IPR058074">
    <property type="entry name" value="Bacteriocin-like"/>
</dbReference>
<evidence type="ECO:0000313" key="2">
    <source>
        <dbReference type="EMBL" id="SQB27980.1"/>
    </source>
</evidence>
<evidence type="ECO:0000313" key="1">
    <source>
        <dbReference type="EMBL" id="SDJ12925.1"/>
    </source>
</evidence>
<sequence length="58" mass="6251">MKNLKKLAKSELKEINGGGTPGVVCRPGTIACPYKEPGFPMYWICESAATACGYQDNL</sequence>
<dbReference type="Proteomes" id="UP000199426">
    <property type="component" value="Unassembled WGS sequence"/>
</dbReference>
<name>A0A2X2XNI1_CHRJE</name>
<dbReference type="Proteomes" id="UP000251670">
    <property type="component" value="Unassembled WGS sequence"/>
</dbReference>
<gene>
    <name evidence="2" type="ORF">NCTC13492_01563</name>
    <name evidence="1" type="ORF">SAMN05421542_2746</name>
</gene>
<reference evidence="2 4" key="2">
    <citation type="submission" date="2018-06" db="EMBL/GenBank/DDBJ databases">
        <authorList>
            <consortium name="Pathogen Informatics"/>
            <person name="Doyle S."/>
        </authorList>
    </citation>
    <scope>NUCLEOTIDE SEQUENCE [LARGE SCALE GENOMIC DNA]</scope>
    <source>
        <strain evidence="2 4">NCTC13492</strain>
    </source>
</reference>
<protein>
    <submittedName>
        <fullName evidence="2">Uncharacterized protein</fullName>
    </submittedName>
</protein>
<dbReference type="EMBL" id="UAWB01000002">
    <property type="protein sequence ID" value="SQB27980.1"/>
    <property type="molecule type" value="Genomic_DNA"/>
</dbReference>
<proteinExistence type="predicted"/>
<accession>A0A2X2XNI1</accession>
<dbReference type="AlphaFoldDB" id="A0A2X2XNI1"/>
<dbReference type="NCBIfam" id="NF047798">
    <property type="entry name" value="leader_Chryseo"/>
    <property type="match status" value="1"/>
</dbReference>
<dbReference type="EMBL" id="FNEG01000004">
    <property type="protein sequence ID" value="SDJ12925.1"/>
    <property type="molecule type" value="Genomic_DNA"/>
</dbReference>
<organism evidence="2 4">
    <name type="scientific">Chryseobacterium jejuense</name>
    <dbReference type="NCBI Taxonomy" id="445960"/>
    <lineage>
        <taxon>Bacteria</taxon>
        <taxon>Pseudomonadati</taxon>
        <taxon>Bacteroidota</taxon>
        <taxon>Flavobacteriia</taxon>
        <taxon>Flavobacteriales</taxon>
        <taxon>Weeksellaceae</taxon>
        <taxon>Chryseobacterium group</taxon>
        <taxon>Chryseobacterium</taxon>
    </lineage>
</organism>